<reference evidence="6" key="1">
    <citation type="submission" date="2017-01" db="EMBL/GenBank/DDBJ databases">
        <title>Comparative genomics of anhydrobiosis in the tardigrade Hypsibius dujardini.</title>
        <authorList>
            <person name="Yoshida Y."/>
            <person name="Koutsovoulos G."/>
            <person name="Laetsch D."/>
            <person name="Stevens L."/>
            <person name="Kumar S."/>
            <person name="Horikawa D."/>
            <person name="Ishino K."/>
            <person name="Komine S."/>
            <person name="Tomita M."/>
            <person name="Blaxter M."/>
            <person name="Arakawa K."/>
        </authorList>
    </citation>
    <scope>NUCLEOTIDE SEQUENCE [LARGE SCALE GENOMIC DNA]</scope>
    <source>
        <strain evidence="6">Z151</strain>
    </source>
</reference>
<dbReference type="SUPFAM" id="SSF101690">
    <property type="entry name" value="PAZ domain"/>
    <property type="match status" value="1"/>
</dbReference>
<name>A0A1W0WW04_HYPEX</name>
<dbReference type="PROSITE" id="PS50822">
    <property type="entry name" value="PIWI"/>
    <property type="match status" value="1"/>
</dbReference>
<evidence type="ECO:0000256" key="1">
    <source>
        <dbReference type="RuleBase" id="RU361178"/>
    </source>
</evidence>
<comment type="similarity">
    <text evidence="1">Belongs to the argonaute family.</text>
</comment>
<dbReference type="InterPro" id="IPR036397">
    <property type="entry name" value="RNaseH_sf"/>
</dbReference>
<evidence type="ECO:0000313" key="6">
    <source>
        <dbReference type="Proteomes" id="UP000192578"/>
    </source>
</evidence>
<evidence type="ECO:0000313" key="5">
    <source>
        <dbReference type="EMBL" id="OQV19385.1"/>
    </source>
</evidence>
<dbReference type="SUPFAM" id="SSF53098">
    <property type="entry name" value="Ribonuclease H-like"/>
    <property type="match status" value="1"/>
</dbReference>
<organism evidence="5 6">
    <name type="scientific">Hypsibius exemplaris</name>
    <name type="common">Freshwater tardigrade</name>
    <dbReference type="NCBI Taxonomy" id="2072580"/>
    <lineage>
        <taxon>Eukaryota</taxon>
        <taxon>Metazoa</taxon>
        <taxon>Ecdysozoa</taxon>
        <taxon>Tardigrada</taxon>
        <taxon>Eutardigrada</taxon>
        <taxon>Parachela</taxon>
        <taxon>Hypsibioidea</taxon>
        <taxon>Hypsibiidae</taxon>
        <taxon>Hypsibius</taxon>
    </lineage>
</organism>
<dbReference type="Gene3D" id="2.170.260.10">
    <property type="entry name" value="paz domain"/>
    <property type="match status" value="1"/>
</dbReference>
<dbReference type="GO" id="GO:0003723">
    <property type="term" value="F:RNA binding"/>
    <property type="evidence" value="ECO:0007669"/>
    <property type="project" value="InterPro"/>
</dbReference>
<dbReference type="Gene3D" id="3.30.420.10">
    <property type="entry name" value="Ribonuclease H-like superfamily/Ribonuclease H"/>
    <property type="match status" value="1"/>
</dbReference>
<proteinExistence type="inferred from homology"/>
<feature type="compositionally biased region" description="Gly residues" evidence="2">
    <location>
        <begin position="1"/>
        <end position="12"/>
    </location>
</feature>
<evidence type="ECO:0000256" key="2">
    <source>
        <dbReference type="SAM" id="MobiDB-lite"/>
    </source>
</evidence>
<feature type="domain" description="PAZ" evidence="3">
    <location>
        <begin position="394"/>
        <end position="499"/>
    </location>
</feature>
<protein>
    <submittedName>
        <fullName evidence="5">Protein argonaute-3</fullName>
    </submittedName>
</protein>
<accession>A0A1W0WW04</accession>
<dbReference type="PROSITE" id="PS50821">
    <property type="entry name" value="PAZ"/>
    <property type="match status" value="1"/>
</dbReference>
<dbReference type="InterPro" id="IPR012337">
    <property type="entry name" value="RNaseH-like_sf"/>
</dbReference>
<dbReference type="Gene3D" id="3.40.50.2300">
    <property type="match status" value="1"/>
</dbReference>
<gene>
    <name evidence="5" type="ORF">BV898_06617</name>
</gene>
<sequence length="1078" mass="120174">MTGRGIGRGVGRGVPRTETPLGATSPAIPEVHAVGVAPPPLPSPTVESSAVSRVGTGRGRGISMSNLPPLPSPAVLSRQESSVVEPVFPSVAVAVAGVGRGAGRGRGVRQIPAAGDAAIAESPVVVQASSVPPPVTVPLSMHVPPKAIEEQFKNLSLASQQPAAVTATATVPADGAAAPVPEKDPRPTDIPQGEAGVEMERQRRLAEMKIITKPKGTVGSKINLLGNVVHFDADPKAMVYEYRVDFYPQTWSPRLRPKLIEKIQDQLPGVYLFDFDNLFTSTELAREVQDFVVKSPFDPEKEYKLTIRRVMANRANESKELLNLIVKELEIAMKFTQIGRNRYNSAGRVALKQNNFPELEIWPGYQSSVNPYVGGVMLMTDAAFRVIRVGNVKNLLDQWRKTRDYQKLVKDNIIGQTVLTPYNDKSYVVSDITFDKTPADTFDTREGPISYVDYYRKHHNIEIKDMTQPLMFSRPAPTGVRRRDNRIIALIPELCQLTGIQDDLRANFNAMKAITTTTKLSPMQRFDFVMDYLRQFVETDIAKAVMKNWGIKVGTRLIELPGRVLPPETLFFGSRGPVTVPTNGDWTRDATGNRMLGSKPLIDWTFLYMMRDQPTCIAFDRMLREVGSQMGMNVAPPSILPLGVDTNITWVNGIDVAVQTNKSEMVVLVFPSPRDDRYASVKKACYVNHGVASQVINLKTLSKPDRMRAIVQKIALQMNCKLGGHLWRMGKFVVPPRPDDDPMTMMVIGIDSYHDLRRLRPTATAMVASTDEDFTRWHSRCNFQPPKAELGSGLKISFMSALNAYVKANRNLPNTIVIFRDGISDNELDQVVKSELPQILEVCKDPTVIMELLGCSWSGSESSSSKSEADYNPEVYFIIVQKRINQRLFLIEGSKEGKQALANPKPGTVVDEIITRRDMYDFYLVPQNVREGSVTPVHFIVIYQPEKPRLSVDNIQNLAYKLTHMYYNWTGTIRVPAPCMYAHKLAYQSGTCYDNYEPRMSIFLILLRWYEVLQWRREAATVDQMLPVLRFVDSLVLLPQISVEPCSMEPRSVEPCSVGPCSMEPCSVEPRSVEPCSA</sequence>
<comment type="caution">
    <text evidence="5">The sequence shown here is derived from an EMBL/GenBank/DDBJ whole genome shotgun (WGS) entry which is preliminary data.</text>
</comment>
<dbReference type="Pfam" id="PF23278">
    <property type="entry name" value="Piwi_N"/>
    <property type="match status" value="1"/>
</dbReference>
<evidence type="ECO:0000259" key="3">
    <source>
        <dbReference type="PROSITE" id="PS50821"/>
    </source>
</evidence>
<feature type="region of interest" description="Disordered" evidence="2">
    <location>
        <begin position="1"/>
        <end position="66"/>
    </location>
</feature>
<dbReference type="OrthoDB" id="445936at2759"/>
<dbReference type="InterPro" id="IPR003100">
    <property type="entry name" value="PAZ_dom"/>
</dbReference>
<dbReference type="Pfam" id="PF02170">
    <property type="entry name" value="PAZ"/>
    <property type="match status" value="1"/>
</dbReference>
<evidence type="ECO:0000259" key="4">
    <source>
        <dbReference type="PROSITE" id="PS50822"/>
    </source>
</evidence>
<dbReference type="EMBL" id="MTYJ01000040">
    <property type="protein sequence ID" value="OQV19385.1"/>
    <property type="molecule type" value="Genomic_DNA"/>
</dbReference>
<dbReference type="PANTHER" id="PTHR22891">
    <property type="entry name" value="EUKARYOTIC TRANSLATION INITIATION FACTOR 2C"/>
    <property type="match status" value="1"/>
</dbReference>
<dbReference type="SMART" id="SM00949">
    <property type="entry name" value="PAZ"/>
    <property type="match status" value="1"/>
</dbReference>
<dbReference type="SMART" id="SM00950">
    <property type="entry name" value="Piwi"/>
    <property type="match status" value="1"/>
</dbReference>
<dbReference type="AlphaFoldDB" id="A0A1W0WW04"/>
<dbReference type="CDD" id="cd04658">
    <property type="entry name" value="Piwi_piwi-like_Euk"/>
    <property type="match status" value="1"/>
</dbReference>
<dbReference type="InterPro" id="IPR036085">
    <property type="entry name" value="PAZ_dom_sf"/>
</dbReference>
<dbReference type="CDD" id="cd02845">
    <property type="entry name" value="PAZ_piwi_like"/>
    <property type="match status" value="1"/>
</dbReference>
<dbReference type="Proteomes" id="UP000192578">
    <property type="component" value="Unassembled WGS sequence"/>
</dbReference>
<dbReference type="InterPro" id="IPR003165">
    <property type="entry name" value="Piwi"/>
</dbReference>
<keyword evidence="6" id="KW-1185">Reference proteome</keyword>
<dbReference type="Pfam" id="PF02171">
    <property type="entry name" value="Piwi"/>
    <property type="match status" value="1"/>
</dbReference>
<feature type="domain" description="Piwi" evidence="4">
    <location>
        <begin position="665"/>
        <end position="994"/>
    </location>
</feature>